<dbReference type="Pfam" id="PF22690">
    <property type="entry name" value="FAS_AT_central"/>
    <property type="match status" value="1"/>
</dbReference>
<dbReference type="Gene3D" id="3.40.47.10">
    <property type="match status" value="1"/>
</dbReference>
<dbReference type="InterPro" id="IPR013565">
    <property type="entry name" value="Fas1/AflB-like_central"/>
</dbReference>
<evidence type="ECO:0000256" key="7">
    <source>
        <dbReference type="ARBA" id="ARBA00023002"/>
    </source>
</evidence>
<dbReference type="PANTHER" id="PTHR10982">
    <property type="entry name" value="MALONYL COA-ACYL CARRIER PROTEIN TRANSACYLASE"/>
    <property type="match status" value="1"/>
</dbReference>
<dbReference type="InterPro" id="IPR036291">
    <property type="entry name" value="NAD(P)-bd_dom_sf"/>
</dbReference>
<dbReference type="Gene3D" id="1.20.930.70">
    <property type="match status" value="1"/>
</dbReference>
<organism evidence="10 11">
    <name type="scientific">Arcanobacterium canis</name>
    <dbReference type="NCBI Taxonomy" id="999183"/>
    <lineage>
        <taxon>Bacteria</taxon>
        <taxon>Bacillati</taxon>
        <taxon>Actinomycetota</taxon>
        <taxon>Actinomycetes</taxon>
        <taxon>Actinomycetales</taxon>
        <taxon>Actinomycetaceae</taxon>
        <taxon>Arcanobacterium</taxon>
    </lineage>
</organism>
<dbReference type="InterPro" id="IPR001227">
    <property type="entry name" value="Ac_transferase_dom_sf"/>
</dbReference>
<keyword evidence="5" id="KW-0378">Hydrolase</keyword>
<dbReference type="Pfam" id="PF00698">
    <property type="entry name" value="Acyl_transf_1"/>
    <property type="match status" value="1"/>
</dbReference>
<dbReference type="InterPro" id="IPR020841">
    <property type="entry name" value="PKS_Beta-ketoAc_synthase_dom"/>
</dbReference>
<evidence type="ECO:0000256" key="6">
    <source>
        <dbReference type="ARBA" id="ARBA00022857"/>
    </source>
</evidence>
<evidence type="ECO:0000256" key="5">
    <source>
        <dbReference type="ARBA" id="ARBA00022801"/>
    </source>
</evidence>
<dbReference type="InterPro" id="IPR047224">
    <property type="entry name" value="FAS_alpha_su_C"/>
</dbReference>
<evidence type="ECO:0000256" key="2">
    <source>
        <dbReference type="ARBA" id="ARBA00022450"/>
    </source>
</evidence>
<keyword evidence="6" id="KW-0521">NADP</keyword>
<dbReference type="CDD" id="cd00828">
    <property type="entry name" value="elong_cond_enzymes"/>
    <property type="match status" value="1"/>
</dbReference>
<dbReference type="SUPFAM" id="SSF51735">
    <property type="entry name" value="NAD(P)-binding Rossmann-fold domains"/>
    <property type="match status" value="1"/>
</dbReference>
<dbReference type="InterPro" id="IPR003965">
    <property type="entry name" value="Fatty_acid_synthase"/>
</dbReference>
<dbReference type="InterPro" id="IPR002539">
    <property type="entry name" value="MaoC-like_dom"/>
</dbReference>
<feature type="domain" description="Ketosynthase family 3 (KS3)" evidence="9">
    <location>
        <begin position="2457"/>
        <end position="2890"/>
    </location>
</feature>
<dbReference type="Pfam" id="PF08354">
    <property type="entry name" value="Fas1-AflB-like_hel"/>
    <property type="match status" value="1"/>
</dbReference>
<dbReference type="InterPro" id="IPR029069">
    <property type="entry name" value="HotDog_dom_sf"/>
</dbReference>
<dbReference type="Gene3D" id="3.10.129.10">
    <property type="entry name" value="Hotdog Thioesterase"/>
    <property type="match status" value="1"/>
</dbReference>
<dbReference type="EMBL" id="CP121208">
    <property type="protein sequence ID" value="WFM83852.1"/>
    <property type="molecule type" value="Genomic_DNA"/>
</dbReference>
<evidence type="ECO:0000256" key="1">
    <source>
        <dbReference type="ARBA" id="ARBA00005254"/>
    </source>
</evidence>
<dbReference type="InterPro" id="IPR018201">
    <property type="entry name" value="Ketoacyl_synth_AS"/>
</dbReference>
<gene>
    <name evidence="10" type="ORF">P7079_02415</name>
</gene>
<dbReference type="PROSITE" id="PS00606">
    <property type="entry name" value="KS3_1"/>
    <property type="match status" value="1"/>
</dbReference>
<dbReference type="Gene3D" id="3.90.25.70">
    <property type="match status" value="1"/>
</dbReference>
<feature type="compositionally biased region" description="Low complexity" evidence="8">
    <location>
        <begin position="1663"/>
        <end position="1684"/>
    </location>
</feature>
<dbReference type="Pfam" id="PF02801">
    <property type="entry name" value="Ketoacyl-synt_C"/>
    <property type="match status" value="1"/>
</dbReference>
<protein>
    <submittedName>
        <fullName evidence="10">DUF1729 domain-containing protein</fullName>
    </submittedName>
</protein>
<keyword evidence="2" id="KW-0596">Phosphopantetheine</keyword>
<keyword evidence="4" id="KW-0808">Transferase</keyword>
<evidence type="ECO:0000256" key="3">
    <source>
        <dbReference type="ARBA" id="ARBA00022553"/>
    </source>
</evidence>
<evidence type="ECO:0000313" key="11">
    <source>
        <dbReference type="Proteomes" id="UP001215216"/>
    </source>
</evidence>
<dbReference type="Gene3D" id="6.10.140.1400">
    <property type="match status" value="1"/>
</dbReference>
<dbReference type="PRINTS" id="PR01483">
    <property type="entry name" value="FASYNTHASE"/>
</dbReference>
<dbReference type="Gene3D" id="3.20.20.70">
    <property type="entry name" value="Aldolase class I"/>
    <property type="match status" value="1"/>
</dbReference>
<comment type="similarity">
    <text evidence="1">Belongs to the enoyl-CoA hydratase/isomerase family.</text>
</comment>
<sequence>MESLKTYCENTPYIALFGGQATPWHTALSEAVAEPIAAHRLENMMQRSDEILAPVLNDVNSICAGPLDLLGADTNEPFASVPGIFAAQVLAYHELALPAPAVAIGHSQGVLAADFVRGDDEGELFALARLIGAAATFTTRMADASAKAGHTPMASIRGITEDQLQPALAGHPDLDLAIRNGHRFFTVSGRPEDLAALEADLDQLSAQARVRRDNKEVGGTARTAVVEYLPVAAPFHSRLLEPAVDQVCQWARVCGLTINVERLARAVLTDQICFDDQMREALETGATWIIDFGPGQALNSITQGLIAGRGIGLANAGSAMARDRIATPGYEWERGADWSVFAPRVARVGGKTVLDTRFSRLTGRSPILLAGMTPTTVEPDIVAAAANAGYWAELAGGGQVTEEIFLEHVRQLREQLEPGRAVQFNTMFMDPYLWGLHFGRERIVSRERANGAPFDGVVISAGIPPVEDALDIVDQLRQGGFPYVSFKPGTVAQIRTVLAIAKEIPNIPVIIQVEDGRAGGHHSWEDMEGLLAPTYGEIRQLPNTVLVVGGGLGVPEHAATFLTGTWSEKFGAQRMPVDAILVGTAAMAAQEAHTSPSVKQLLVDLPGITENDGWVASGSENQAITSGLSHLLADIHEVENASARAGRLILSVQGKPEEREARRDEIIEALSHTAKPYFGDVTTMTYDGMLRRYVELAYPWVDVIFIQRFHDMLQRVEARLNEADHGLIDTIFPDLDSARDPHAALDRLSERYPGAATTYVTQADASWFIEECRTYPKPVPFVPALDDSLLRWWASDNLWQSHDERYDADSVRIIPGPVSVAGITRVDEPVAQILRRFESVAIDAVGGDVSDRFTRMSATPKEFLADVPHILWHGRLVPNPVRVVDSYELVDTEFGADLIITFDQPQGMAHSATSLTIPLILPNAVADGGVPVVDEGRLDHTMRSLLSQIAGVGAVNPMGETISALPQVNIPFGQACHTFTYGKRLGVLHAGVTANTLHAVAAAPIVPSALLGMAWPAIYAAFGSATYEGASVLEGFLGVVHLDHAELLDTRQLREGARIEALSRALEVVDSSAGRIVTVVTQLRDERGDLGSFTDRFAIRGRAQGRDAVDEPSLAGGNWDVRETKRSRLRTVTVTAPTSMEAFAQVSGDYNPIHTSSVAARLAGLDAPIVHGMWLDAAAQHAVMGAGLEHGWQILGWTYRMFGMVNLGATIEIAIDRIGRINGGGLMLEVTSKVDGNVVSVASAAVAGPTTAYVYPGQGIQKQGMTLDLRASSAPINAVWERADAHTRTALGFSILAVVRDNPASITAKGVTYRHPKGVLNLTQFTQVALATVAFAQTEQLRAAGAIEDGSYFAGHSLGEYNALCAYGQIMDLETVLDIVFYRGSTMHNLVPRNEDGSSNYRLGALRPNQFGLTDADVAAYVASVAEASGEFLEIVNYNLLDEQYAVAGTVAGLDALAADAQARALAAGGKGAFMLIPGIDVPFHSSALREGVDEFRTLLDSLLPEHISCESLQNKYVPNLVARPFALTREFFEAVLSACDSPFVADALAHWESIDLVGQRDSLTRALLIELLAYQFASPVRWIETQDLLLRQRGVERFVEVGLGQSPTLANMAAKTLKKPAMRGCEVEVLNLGRDTARVMNDDVVEPPAPAMSEAEEETPVEEQPASQAAAQVSAPSLPAPSASAGPIADLPLDAPDALRILLALENKVTLDQIGDADTLEILTGGVSSKRNQVLMDMSAELTLPSIDGAADLPLAQLASQVATLAHSYRPFGPVLSDAVAQRLRRLFGAAGVKPTQVAERLSNVWNLGAGWAAWTSAVLLLDTREGTSTRGGELATLSTQTPTSAGEVDALIDAAVERVGALHSIAVAQPSAGASSGGVVDSAALDAFSQTITSALEANARDLLDRLGKLNVQADHLEPADTLMETVSGELGSKWPEIVQPRFDAAKAVRLNDRWATAREDVARIALGEEVEANFIGTGEAVARQAEYEADRAINDSLRSRLLMIARDARDTQPGELAGQVAVVTGMTPASIAGGVVRQLLARGATVIATASNISTPRLLAARQMYRHHARGGAELWLVPANLASYRDIDALAEWIGTQVTQTVNAKSVEIKPALTPDLFFPFAAPPVYGTMDGAGAETEIHARVMLWGVERLLTRLAVLGEQWDTEHRMHVVLPGSPNRGLFGGDGGYGEVKAAFDAILNKWRVEPWGKRTTVARARIGWVRGTGLMGGNDPLVTYVESQGVTTYSTDEMADKIITLAGREAREDALDAPLDVDFTGGLGNIDFAALLQQSRNGATQTTPQTTTTLKALPHATSVSLPTSREGDWDSVTARPQDTIVIVGYGEVGPWGSSRTRFAAELGVQADGSFELTAAGVLELAWGMGLLTWHDTPKAGWYNTDDELVDEADIYERYVDEVVARCGIRELTDRDTIADQGVNDAATVFLDRPVTFSVADEDEANAYVAADPQFTTAARVDGEWQVTRAKGATALVPKRTTISRYVAGQMPAGFDPQRWGIPASMLENADLMASWNLVTAVDAFLSSGFTPAQLLAAIHPTQIASTQGTGFGGMESMRKLFLERFRGENIPQDTLQETLANVIAAHTMQAYVGGYGSMVQPVSACATAAVSIEEGVDKIRLGKATFAVTGAIDALSAESLEGFGLMNATASSAVMEEKGINHRFFSRAGDLRRGGFVEAEGGGTVLIARGDLALELGLPVYAVVGYVQSFADGAHTSIPAPGLGALGAGLGGTESSLMRQLRPLGVEADDLAVVSKHDTSTNANDPNEAELHVRLAKAIGRHEGNPLYVISQKTLTGHAKGGAALFQIAGLTQVFATGIIPANRALDNLDPVFEDDDYLVWLRDPLALGKRQTIKAALATSLGFGHVSSVVALVHPGAFEAAVAHEHGHEVLAIWRERSLARRRAGHERIEAAMMGHAPFFEEIEDRRFASNAHETEARMLLDPSARLGENGYYA</sequence>
<evidence type="ECO:0000256" key="4">
    <source>
        <dbReference type="ARBA" id="ARBA00022679"/>
    </source>
</evidence>
<dbReference type="Pfam" id="PF01575">
    <property type="entry name" value="MaoC_dehydratas"/>
    <property type="match status" value="1"/>
</dbReference>
<keyword evidence="11" id="KW-1185">Reference proteome</keyword>
<dbReference type="RefSeq" id="WP_278013247.1">
    <property type="nucleotide sequence ID" value="NZ_CP121208.1"/>
</dbReference>
<dbReference type="Gene3D" id="3.40.50.720">
    <property type="entry name" value="NAD(P)-binding Rossmann-like Domain"/>
    <property type="match status" value="1"/>
</dbReference>
<dbReference type="Pfam" id="PF18094">
    <property type="entry name" value="DNA_pol_B_N"/>
    <property type="match status" value="1"/>
</dbReference>
<evidence type="ECO:0000256" key="8">
    <source>
        <dbReference type="SAM" id="MobiDB-lite"/>
    </source>
</evidence>
<dbReference type="Proteomes" id="UP001215216">
    <property type="component" value="Chromosome"/>
</dbReference>
<dbReference type="InterPro" id="IPR014043">
    <property type="entry name" value="Acyl_transferase_dom"/>
</dbReference>
<dbReference type="InterPro" id="IPR055118">
    <property type="entry name" value="FAS-like_AT_central"/>
</dbReference>
<dbReference type="Gene3D" id="3.40.366.10">
    <property type="entry name" value="Malonyl-Coenzyme A Acyl Carrier Protein, domain 2"/>
    <property type="match status" value="3"/>
</dbReference>
<dbReference type="InterPro" id="IPR014030">
    <property type="entry name" value="Ketoacyl_synth_N"/>
</dbReference>
<feature type="region of interest" description="Disordered" evidence="8">
    <location>
        <begin position="1651"/>
        <end position="1684"/>
    </location>
</feature>
<dbReference type="Gene3D" id="3.30.70.2430">
    <property type="match status" value="1"/>
</dbReference>
<reference evidence="10 11" key="1">
    <citation type="submission" date="2023-03" db="EMBL/GenBank/DDBJ databases">
        <title>Complete genome of Arcanobacterium canis strain DSM 25104 isolated in 2010 from a canine otitis externa in Germany.</title>
        <authorList>
            <person name="Borowiak M."/>
            <person name="Kreitlow A."/>
            <person name="Malorny B."/>
            <person name="Laemmler C."/>
            <person name="Prenger-Berninghoff E."/>
            <person name="Ploetz M."/>
            <person name="Abdulmawjood A."/>
        </authorList>
    </citation>
    <scope>NUCLEOTIDE SEQUENCE [LARGE SCALE GENOMIC DNA]</scope>
    <source>
        <strain evidence="10 11">DSM 25104</strain>
    </source>
</reference>
<accession>A0ABY8G058</accession>
<dbReference type="SUPFAM" id="SSF52151">
    <property type="entry name" value="FabD/lysophospholipase-like"/>
    <property type="match status" value="2"/>
</dbReference>
<dbReference type="InterPro" id="IPR014031">
    <property type="entry name" value="Ketoacyl_synth_C"/>
</dbReference>
<evidence type="ECO:0000259" key="9">
    <source>
        <dbReference type="PROSITE" id="PS52004"/>
    </source>
</evidence>
<dbReference type="InterPro" id="IPR013785">
    <property type="entry name" value="Aldolase_TIM"/>
</dbReference>
<dbReference type="SUPFAM" id="SSF54637">
    <property type="entry name" value="Thioesterase/thiol ester dehydrase-isomerase"/>
    <property type="match status" value="1"/>
</dbReference>
<dbReference type="InterPro" id="IPR016039">
    <property type="entry name" value="Thiolase-like"/>
</dbReference>
<dbReference type="SUPFAM" id="SSF51412">
    <property type="entry name" value="Inosine monophosphate dehydrogenase (IMPDH)"/>
    <property type="match status" value="1"/>
</dbReference>
<dbReference type="Pfam" id="PF00109">
    <property type="entry name" value="ketoacyl-synt"/>
    <property type="match status" value="1"/>
</dbReference>
<name>A0ABY8G058_9ACTO</name>
<dbReference type="InterPro" id="IPR016035">
    <property type="entry name" value="Acyl_Trfase/lysoPLipase"/>
</dbReference>
<keyword evidence="3" id="KW-0597">Phosphoprotein</keyword>
<evidence type="ECO:0000313" key="10">
    <source>
        <dbReference type="EMBL" id="WFM83852.1"/>
    </source>
</evidence>
<proteinExistence type="inferred from homology"/>
<dbReference type="PROSITE" id="PS52004">
    <property type="entry name" value="KS3_2"/>
    <property type="match status" value="1"/>
</dbReference>
<dbReference type="InterPro" id="IPR050830">
    <property type="entry name" value="Fungal_FAS"/>
</dbReference>
<keyword evidence="7" id="KW-0560">Oxidoreductase</keyword>
<dbReference type="PANTHER" id="PTHR10982:SF21">
    <property type="entry name" value="FATTY ACID SYNTHASE SUBUNIT BETA"/>
    <property type="match status" value="1"/>
</dbReference>
<dbReference type="SUPFAM" id="SSF53901">
    <property type="entry name" value="Thiolase-like"/>
    <property type="match status" value="2"/>
</dbReference>
<dbReference type="SMART" id="SM00827">
    <property type="entry name" value="PKS_AT"/>
    <property type="match status" value="1"/>
</dbReference>